<feature type="binding site" evidence="8">
    <location>
        <position position="18"/>
    </location>
    <ligand>
        <name>Zn(2+)</name>
        <dbReference type="ChEBI" id="CHEBI:29105"/>
    </ligand>
</feature>
<keyword evidence="8" id="KW-0862">Zinc</keyword>
<keyword evidence="3 8" id="KW-0699">rRNA-binding</keyword>
<comment type="function">
    <text evidence="8">Binds the 23S rRNA.</text>
</comment>
<dbReference type="Pfam" id="PF01197">
    <property type="entry name" value="Ribosomal_L31"/>
    <property type="match status" value="1"/>
</dbReference>
<evidence type="ECO:0000256" key="5">
    <source>
        <dbReference type="ARBA" id="ARBA00022980"/>
    </source>
</evidence>
<reference evidence="10" key="1">
    <citation type="submission" date="2020-02" db="EMBL/GenBank/DDBJ databases">
        <authorList>
            <person name="Meier V. D."/>
        </authorList>
    </citation>
    <scope>NUCLEOTIDE SEQUENCE</scope>
    <source>
        <strain evidence="10">AVDCRST_MAG33</strain>
    </source>
</reference>
<dbReference type="InterPro" id="IPR042105">
    <property type="entry name" value="Ribosomal_bL31_sf"/>
</dbReference>
<dbReference type="GO" id="GO:0003735">
    <property type="term" value="F:structural constituent of ribosome"/>
    <property type="evidence" value="ECO:0007669"/>
    <property type="project" value="InterPro"/>
</dbReference>
<evidence type="ECO:0000256" key="6">
    <source>
        <dbReference type="ARBA" id="ARBA00023274"/>
    </source>
</evidence>
<evidence type="ECO:0000256" key="3">
    <source>
        <dbReference type="ARBA" id="ARBA00022730"/>
    </source>
</evidence>
<comment type="cofactor">
    <cofactor evidence="8">
        <name>Zn(2+)</name>
        <dbReference type="ChEBI" id="CHEBI:29105"/>
    </cofactor>
    <text evidence="8">Binds 1 zinc ion per subunit.</text>
</comment>
<name>A0A6J4VIH7_9BACT</name>
<organism evidence="10">
    <name type="scientific">uncultured Thermomicrobiales bacterium</name>
    <dbReference type="NCBI Taxonomy" id="1645740"/>
    <lineage>
        <taxon>Bacteria</taxon>
        <taxon>Pseudomonadati</taxon>
        <taxon>Thermomicrobiota</taxon>
        <taxon>Thermomicrobia</taxon>
        <taxon>Thermomicrobiales</taxon>
        <taxon>environmental samples</taxon>
    </lineage>
</organism>
<feature type="binding site" evidence="8">
    <location>
        <position position="39"/>
    </location>
    <ligand>
        <name>Zn(2+)</name>
        <dbReference type="ChEBI" id="CHEBI:29105"/>
    </ligand>
</feature>
<dbReference type="EMBL" id="CADCWK010000413">
    <property type="protein sequence ID" value="CAA9578317.1"/>
    <property type="molecule type" value="Genomic_DNA"/>
</dbReference>
<evidence type="ECO:0000256" key="7">
    <source>
        <dbReference type="ARBA" id="ARBA00035687"/>
    </source>
</evidence>
<dbReference type="PANTHER" id="PTHR33280">
    <property type="entry name" value="50S RIBOSOMAL PROTEIN L31, CHLOROPLASTIC"/>
    <property type="match status" value="1"/>
</dbReference>
<evidence type="ECO:0000313" key="10">
    <source>
        <dbReference type="EMBL" id="CAA9578317.1"/>
    </source>
</evidence>
<evidence type="ECO:0000256" key="2">
    <source>
        <dbReference type="ARBA" id="ARBA00011838"/>
    </source>
</evidence>
<dbReference type="SUPFAM" id="SSF143800">
    <property type="entry name" value="L28p-like"/>
    <property type="match status" value="1"/>
</dbReference>
<comment type="subunit">
    <text evidence="2 8">Part of the 50S ribosomal subunit.</text>
</comment>
<dbReference type="GO" id="GO:0005840">
    <property type="term" value="C:ribosome"/>
    <property type="evidence" value="ECO:0007669"/>
    <property type="project" value="UniProtKB-KW"/>
</dbReference>
<dbReference type="NCBIfam" id="TIGR00105">
    <property type="entry name" value="L31"/>
    <property type="match status" value="1"/>
</dbReference>
<evidence type="ECO:0000256" key="4">
    <source>
        <dbReference type="ARBA" id="ARBA00022884"/>
    </source>
</evidence>
<dbReference type="GO" id="GO:0006412">
    <property type="term" value="P:translation"/>
    <property type="evidence" value="ECO:0007669"/>
    <property type="project" value="UniProtKB-UniRule"/>
</dbReference>
<evidence type="ECO:0000256" key="9">
    <source>
        <dbReference type="SAM" id="MobiDB-lite"/>
    </source>
</evidence>
<feature type="compositionally biased region" description="Low complexity" evidence="9">
    <location>
        <begin position="105"/>
        <end position="122"/>
    </location>
</feature>
<protein>
    <recommendedName>
        <fullName evidence="7 8">Large ribosomal subunit protein bL31</fullName>
    </recommendedName>
</protein>
<accession>A0A6J4VIH7</accession>
<feature type="region of interest" description="Disordered" evidence="9">
    <location>
        <begin position="63"/>
        <end position="136"/>
    </location>
</feature>
<dbReference type="PRINTS" id="PR01249">
    <property type="entry name" value="RIBOSOMALL31"/>
</dbReference>
<keyword evidence="8" id="KW-0479">Metal-binding</keyword>
<evidence type="ECO:0000256" key="8">
    <source>
        <dbReference type="HAMAP-Rule" id="MF_00501"/>
    </source>
</evidence>
<feature type="binding site" evidence="8">
    <location>
        <position position="16"/>
    </location>
    <ligand>
        <name>Zn(2+)</name>
        <dbReference type="ChEBI" id="CHEBI:29105"/>
    </ligand>
</feature>
<dbReference type="GO" id="GO:0046872">
    <property type="term" value="F:metal ion binding"/>
    <property type="evidence" value="ECO:0007669"/>
    <property type="project" value="UniProtKB-KW"/>
</dbReference>
<proteinExistence type="inferred from homology"/>
<dbReference type="InterPro" id="IPR002150">
    <property type="entry name" value="Ribosomal_bL31"/>
</dbReference>
<dbReference type="HAMAP" id="MF_00501">
    <property type="entry name" value="Ribosomal_bL31_1"/>
    <property type="match status" value="1"/>
</dbReference>
<dbReference type="PANTHER" id="PTHR33280:SF1">
    <property type="entry name" value="LARGE RIBOSOMAL SUBUNIT PROTEIN BL31C"/>
    <property type="match status" value="1"/>
</dbReference>
<feature type="binding site" evidence="8">
    <location>
        <position position="36"/>
    </location>
    <ligand>
        <name>Zn(2+)</name>
        <dbReference type="ChEBI" id="CHEBI:29105"/>
    </ligand>
</feature>
<dbReference type="Gene3D" id="4.10.830.30">
    <property type="entry name" value="Ribosomal protein L31"/>
    <property type="match status" value="1"/>
</dbReference>
<dbReference type="AlphaFoldDB" id="A0A6J4VIH7"/>
<dbReference type="NCBIfam" id="NF000612">
    <property type="entry name" value="PRK00019.1"/>
    <property type="match status" value="1"/>
</dbReference>
<evidence type="ECO:0000256" key="1">
    <source>
        <dbReference type="ARBA" id="ARBA00009296"/>
    </source>
</evidence>
<dbReference type="GO" id="GO:0019843">
    <property type="term" value="F:rRNA binding"/>
    <property type="evidence" value="ECO:0007669"/>
    <property type="project" value="UniProtKB-KW"/>
</dbReference>
<sequence length="136" mass="14949">MKPGIHPTYQVATAVCACGNTFETRSTKAQIRTDICGVCHPFYTGEQRIIDTAGQVERFMKRMEASQTAGRKVSKRQERLQVRSAAQLEADARQREAEAREREATAATRRANAQANAQSEVAPVEDEAAEPVNAQA</sequence>
<feature type="compositionally biased region" description="Basic and acidic residues" evidence="9">
    <location>
        <begin position="90"/>
        <end position="104"/>
    </location>
</feature>
<keyword evidence="5 8" id="KW-0689">Ribosomal protein</keyword>
<keyword evidence="4 8" id="KW-0694">RNA-binding</keyword>
<gene>
    <name evidence="8" type="primary">rpmE</name>
    <name evidence="10" type="ORF">AVDCRST_MAG33-3312</name>
</gene>
<comment type="similarity">
    <text evidence="1 8">Belongs to the bacterial ribosomal protein bL31 family. Type A subfamily.</text>
</comment>
<dbReference type="InterPro" id="IPR034704">
    <property type="entry name" value="Ribosomal_bL28/bL31-like_sf"/>
</dbReference>
<keyword evidence="6 8" id="KW-0687">Ribonucleoprotein</keyword>
<dbReference type="InterPro" id="IPR027491">
    <property type="entry name" value="Ribosomal_bL31_A"/>
</dbReference>
<dbReference type="PROSITE" id="PS01143">
    <property type="entry name" value="RIBOSOMAL_L31"/>
    <property type="match status" value="1"/>
</dbReference>
<dbReference type="GO" id="GO:1990904">
    <property type="term" value="C:ribonucleoprotein complex"/>
    <property type="evidence" value="ECO:0007669"/>
    <property type="project" value="UniProtKB-KW"/>
</dbReference>
<dbReference type="PROSITE" id="PS51257">
    <property type="entry name" value="PROKAR_LIPOPROTEIN"/>
    <property type="match status" value="1"/>
</dbReference>